<comment type="catalytic activity">
    <reaction evidence="2">
        <text>2 GTP = 3',3'-c-di-GMP + 2 diphosphate</text>
        <dbReference type="Rhea" id="RHEA:24898"/>
        <dbReference type="ChEBI" id="CHEBI:33019"/>
        <dbReference type="ChEBI" id="CHEBI:37565"/>
        <dbReference type="ChEBI" id="CHEBI:58805"/>
        <dbReference type="EC" id="2.7.7.65"/>
    </reaction>
</comment>
<dbReference type="EC" id="2.7.7.65" evidence="1"/>
<dbReference type="Proteomes" id="UP000308901">
    <property type="component" value="Unassembled WGS sequence"/>
</dbReference>
<organism evidence="5 6">
    <name type="scientific">Arcobacter arenosus</name>
    <dbReference type="NCBI Taxonomy" id="2576037"/>
    <lineage>
        <taxon>Bacteria</taxon>
        <taxon>Pseudomonadati</taxon>
        <taxon>Campylobacterota</taxon>
        <taxon>Epsilonproteobacteria</taxon>
        <taxon>Campylobacterales</taxon>
        <taxon>Arcobacteraceae</taxon>
        <taxon>Arcobacter</taxon>
    </lineage>
</organism>
<dbReference type="RefSeq" id="WP_138153417.1">
    <property type="nucleotide sequence ID" value="NZ_VANU01000006.1"/>
</dbReference>
<evidence type="ECO:0000256" key="1">
    <source>
        <dbReference type="ARBA" id="ARBA00012528"/>
    </source>
</evidence>
<evidence type="ECO:0000259" key="4">
    <source>
        <dbReference type="PROSITE" id="PS50887"/>
    </source>
</evidence>
<protein>
    <recommendedName>
        <fullName evidence="1">diguanylate cyclase</fullName>
        <ecNumber evidence="1">2.7.7.65</ecNumber>
    </recommendedName>
</protein>
<dbReference type="PROSITE" id="PS50887">
    <property type="entry name" value="GGDEF"/>
    <property type="match status" value="1"/>
</dbReference>
<gene>
    <name evidence="5" type="ORF">FDK22_13015</name>
</gene>
<dbReference type="PANTHER" id="PTHR45138">
    <property type="entry name" value="REGULATORY COMPONENTS OF SENSORY TRANSDUCTION SYSTEM"/>
    <property type="match status" value="1"/>
</dbReference>
<dbReference type="SUPFAM" id="SSF55073">
    <property type="entry name" value="Nucleotide cyclase"/>
    <property type="match status" value="1"/>
</dbReference>
<dbReference type="NCBIfam" id="TIGR00254">
    <property type="entry name" value="GGDEF"/>
    <property type="match status" value="1"/>
</dbReference>
<dbReference type="InterPro" id="IPR043128">
    <property type="entry name" value="Rev_trsase/Diguanyl_cyclase"/>
</dbReference>
<comment type="caution">
    <text evidence="5">The sequence shown here is derived from an EMBL/GenBank/DDBJ whole genome shotgun (WGS) entry which is preliminary data.</text>
</comment>
<reference evidence="5 6" key="1">
    <citation type="submission" date="2019-05" db="EMBL/GenBank/DDBJ databases">
        <title>Arcobacter sp. nov., isolated from sea sediment.</title>
        <authorList>
            <person name="Kim W."/>
        </authorList>
    </citation>
    <scope>NUCLEOTIDE SEQUENCE [LARGE SCALE GENOMIC DNA]</scope>
    <source>
        <strain evidence="5 6">CAU 1517</strain>
    </source>
</reference>
<dbReference type="InterPro" id="IPR029787">
    <property type="entry name" value="Nucleotide_cyclase"/>
</dbReference>
<dbReference type="OrthoDB" id="8554767at2"/>
<name>A0A5R8XYU9_9BACT</name>
<keyword evidence="3" id="KW-0472">Membrane</keyword>
<dbReference type="Pfam" id="PF00990">
    <property type="entry name" value="GGDEF"/>
    <property type="match status" value="1"/>
</dbReference>
<dbReference type="FunFam" id="3.30.70.270:FF:000001">
    <property type="entry name" value="Diguanylate cyclase domain protein"/>
    <property type="match status" value="1"/>
</dbReference>
<dbReference type="AlphaFoldDB" id="A0A5R8XYU9"/>
<dbReference type="CDD" id="cd01949">
    <property type="entry name" value="GGDEF"/>
    <property type="match status" value="1"/>
</dbReference>
<dbReference type="InterPro" id="IPR050469">
    <property type="entry name" value="Diguanylate_Cyclase"/>
</dbReference>
<dbReference type="SMART" id="SM00267">
    <property type="entry name" value="GGDEF"/>
    <property type="match status" value="1"/>
</dbReference>
<dbReference type="EMBL" id="VANU01000006">
    <property type="protein sequence ID" value="TLP36187.1"/>
    <property type="molecule type" value="Genomic_DNA"/>
</dbReference>
<evidence type="ECO:0000256" key="2">
    <source>
        <dbReference type="ARBA" id="ARBA00034247"/>
    </source>
</evidence>
<accession>A0A5R8XYU9</accession>
<sequence length="425" mass="49160">MELKIGNLSKIMFSSLLKRFRQNIALHLLTTIFSFYFLVAVLVTVVQLYKEYEDTKAKFYKEIQTLPATFNRGIVDSVWTYNKELLQSILLGMHNLPIVVGIKVESIDHKMDFKIGAVLNEKNEISYYDSSGKITEQKEFGLGTNTLFKHEFPMEYTGVAFEQKVPLGQVTLYSNNQLVFDRVKYGFILILINSIIKTIALWFIIYYFIRKYLGQPLEEFTTKIRKQDIHSPQTIDLNIPWTDTNELFVLKDSYNQMITRLNKHKVLSITDKLTGVFNRLKLDEALNDEFNRSSRFKSNFGVIIIDIDYFKKINDTFGHLVGDQVLIEFAKILETNIRKIDVLGRWGGEEFMIICPETNFQGTIKVAQSLREIISEYEFLTVNKINASFGVSAYNKDDENIDKIIARADSALYKAKVNGRNRVEG</sequence>
<dbReference type="PANTHER" id="PTHR45138:SF9">
    <property type="entry name" value="DIGUANYLATE CYCLASE DGCM-RELATED"/>
    <property type="match status" value="1"/>
</dbReference>
<evidence type="ECO:0000313" key="5">
    <source>
        <dbReference type="EMBL" id="TLP36187.1"/>
    </source>
</evidence>
<dbReference type="Gene3D" id="3.30.70.270">
    <property type="match status" value="1"/>
</dbReference>
<feature type="transmembrane region" description="Helical" evidence="3">
    <location>
        <begin position="24"/>
        <end position="49"/>
    </location>
</feature>
<evidence type="ECO:0000256" key="3">
    <source>
        <dbReference type="SAM" id="Phobius"/>
    </source>
</evidence>
<dbReference type="InterPro" id="IPR000160">
    <property type="entry name" value="GGDEF_dom"/>
</dbReference>
<evidence type="ECO:0000313" key="6">
    <source>
        <dbReference type="Proteomes" id="UP000308901"/>
    </source>
</evidence>
<dbReference type="GO" id="GO:0052621">
    <property type="term" value="F:diguanylate cyclase activity"/>
    <property type="evidence" value="ECO:0007669"/>
    <property type="project" value="UniProtKB-EC"/>
</dbReference>
<feature type="transmembrane region" description="Helical" evidence="3">
    <location>
        <begin position="185"/>
        <end position="209"/>
    </location>
</feature>
<proteinExistence type="predicted"/>
<keyword evidence="3" id="KW-0812">Transmembrane</keyword>
<keyword evidence="6" id="KW-1185">Reference proteome</keyword>
<feature type="domain" description="GGDEF" evidence="4">
    <location>
        <begin position="298"/>
        <end position="425"/>
    </location>
</feature>
<keyword evidence="3" id="KW-1133">Transmembrane helix</keyword>